<accession>A0ABX7E747</accession>
<proteinExistence type="predicted"/>
<dbReference type="EMBL" id="CP065425">
    <property type="protein sequence ID" value="QQZ11267.1"/>
    <property type="molecule type" value="Genomic_DNA"/>
</dbReference>
<organism evidence="1 2">
    <name type="scientific">Heyndrickxia vini</name>
    <dbReference type="NCBI Taxonomy" id="1476025"/>
    <lineage>
        <taxon>Bacteria</taxon>
        <taxon>Bacillati</taxon>
        <taxon>Bacillota</taxon>
        <taxon>Bacilli</taxon>
        <taxon>Bacillales</taxon>
        <taxon>Bacillaceae</taxon>
        <taxon>Heyndrickxia</taxon>
    </lineage>
</organism>
<gene>
    <name evidence="1" type="ORF">I5776_10425</name>
</gene>
<dbReference type="InterPro" id="IPR012440">
    <property type="entry name" value="DUF1641"/>
</dbReference>
<dbReference type="PANTHER" id="PTHR38433:SF1">
    <property type="entry name" value="DUF1641 DOMAIN-CONTAINING PROTEIN"/>
    <property type="match status" value="1"/>
</dbReference>
<evidence type="ECO:0000313" key="1">
    <source>
        <dbReference type="EMBL" id="QQZ11267.1"/>
    </source>
</evidence>
<sequence>MGKPVINDKVRRNSHELSDKELLNHKEDLYEFIEIIKILKEKNILPVITTIFTKKDTNDSSEIGKITNGIKKGLESSMASLNNGKELNTFQLMKLMKDPEINRAITFLLAFFKGMGKSL</sequence>
<evidence type="ECO:0000313" key="2">
    <source>
        <dbReference type="Proteomes" id="UP000595691"/>
    </source>
</evidence>
<dbReference type="PANTHER" id="PTHR38433">
    <property type="match status" value="1"/>
</dbReference>
<keyword evidence="2" id="KW-1185">Reference proteome</keyword>
<dbReference type="Pfam" id="PF07849">
    <property type="entry name" value="DUF1641"/>
    <property type="match status" value="1"/>
</dbReference>
<protein>
    <submittedName>
        <fullName evidence="1">DUF1641 domain-containing protein</fullName>
    </submittedName>
</protein>
<dbReference type="RefSeq" id="WP_202780536.1">
    <property type="nucleotide sequence ID" value="NZ_CP065425.1"/>
</dbReference>
<dbReference type="Proteomes" id="UP000595691">
    <property type="component" value="Chromosome"/>
</dbReference>
<reference evidence="1 2" key="1">
    <citation type="submission" date="2020-11" db="EMBL/GenBank/DDBJ databases">
        <title>Taxonomic evaluation of the Bacillus sporothermodurans group of bacteria based on whole genome sequences.</title>
        <authorList>
            <person name="Fiedler G."/>
            <person name="Herbstmann A.-D."/>
            <person name="Doll E."/>
            <person name="Wenning M."/>
            <person name="Brinks E."/>
            <person name="Kabisch J."/>
            <person name="Breitenwieser F."/>
            <person name="Lappann M."/>
            <person name="Boehnlein C."/>
            <person name="Franz C."/>
        </authorList>
    </citation>
    <scope>NUCLEOTIDE SEQUENCE [LARGE SCALE GENOMIC DNA]</scope>
    <source>
        <strain evidence="1 2">JCM 19841</strain>
    </source>
</reference>
<name>A0ABX7E747_9BACI</name>